<evidence type="ECO:0000256" key="1">
    <source>
        <dbReference type="SAM" id="SignalP"/>
    </source>
</evidence>
<dbReference type="Gene3D" id="3.10.450.50">
    <property type="match status" value="1"/>
</dbReference>
<sequence>MKPLSIATTLAVLGACVADCNLACNVLADLPKEVSGSPEALLSVQRDTTAIWAKAYAEKDVETLGSYVVDPYIQHNPAAPSGKAIAEAGMKMILSTPGLINNVTRIISDLNFAVLHTHRIQPNTTDKAIVDIFRLDGTCIIDHWDVQQTMAPSTVNPIAYF</sequence>
<protein>
    <recommendedName>
        <fullName evidence="4">SnoaL-like domain-containing protein</fullName>
    </recommendedName>
</protein>
<evidence type="ECO:0000313" key="2">
    <source>
        <dbReference type="EMBL" id="EQB56753.1"/>
    </source>
</evidence>
<comment type="caution">
    <text evidence="2">The sequence shown here is derived from an EMBL/GenBank/DDBJ whole genome shotgun (WGS) entry which is preliminary data.</text>
</comment>
<dbReference type="InterPro" id="IPR032710">
    <property type="entry name" value="NTF2-like_dom_sf"/>
</dbReference>
<dbReference type="HOGENOM" id="CLU_100997_3_1_1"/>
<dbReference type="AlphaFoldDB" id="T0KW33"/>
<dbReference type="EMBL" id="AMYD01000668">
    <property type="protein sequence ID" value="EQB56753.1"/>
    <property type="molecule type" value="Genomic_DNA"/>
</dbReference>
<feature type="signal peptide" evidence="1">
    <location>
        <begin position="1"/>
        <end position="18"/>
    </location>
</feature>
<proteinExistence type="predicted"/>
<dbReference type="OrthoDB" id="2820488at2759"/>
<accession>T0KW33</accession>
<organism evidence="2 3">
    <name type="scientific">Colletotrichum gloeosporioides (strain Cg-14)</name>
    <name type="common">Anthracnose fungus</name>
    <name type="synonym">Glomerella cingulata</name>
    <dbReference type="NCBI Taxonomy" id="1237896"/>
    <lineage>
        <taxon>Eukaryota</taxon>
        <taxon>Fungi</taxon>
        <taxon>Dikarya</taxon>
        <taxon>Ascomycota</taxon>
        <taxon>Pezizomycotina</taxon>
        <taxon>Sordariomycetes</taxon>
        <taxon>Hypocreomycetidae</taxon>
        <taxon>Glomerellales</taxon>
        <taxon>Glomerellaceae</taxon>
        <taxon>Colletotrichum</taxon>
        <taxon>Colletotrichum gloeosporioides species complex</taxon>
    </lineage>
</organism>
<evidence type="ECO:0008006" key="4">
    <source>
        <dbReference type="Google" id="ProtNLM"/>
    </source>
</evidence>
<evidence type="ECO:0000313" key="3">
    <source>
        <dbReference type="Proteomes" id="UP000015530"/>
    </source>
</evidence>
<feature type="chain" id="PRO_5004566863" description="SnoaL-like domain-containing protein" evidence="1">
    <location>
        <begin position="19"/>
        <end position="161"/>
    </location>
</feature>
<reference evidence="3" key="1">
    <citation type="journal article" date="2013" name="Mol. Plant Microbe Interact.">
        <title>Global aspects of pacC regulation of pathogenicity genes in Colletotrichum gloeosporioides as revealed by transcriptome analysis.</title>
        <authorList>
            <person name="Alkan N."/>
            <person name="Meng X."/>
            <person name="Friedlander G."/>
            <person name="Reuveni E."/>
            <person name="Sukno S."/>
            <person name="Sherman A."/>
            <person name="Thon M."/>
            <person name="Fluhr R."/>
            <person name="Prusky D."/>
        </authorList>
    </citation>
    <scope>NUCLEOTIDE SEQUENCE [LARGE SCALE GENOMIC DNA]</scope>
    <source>
        <strain evidence="3">Cg-14</strain>
    </source>
</reference>
<name>T0KW33_COLGC</name>
<gene>
    <name evidence="2" type="ORF">CGLO_03210</name>
</gene>
<dbReference type="SUPFAM" id="SSF54427">
    <property type="entry name" value="NTF2-like"/>
    <property type="match status" value="1"/>
</dbReference>
<dbReference type="OMA" id="RDTTAIW"/>
<keyword evidence="1" id="KW-0732">Signal</keyword>
<dbReference type="Proteomes" id="UP000015530">
    <property type="component" value="Unassembled WGS sequence"/>
</dbReference>
<dbReference type="PROSITE" id="PS51257">
    <property type="entry name" value="PROKAR_LIPOPROTEIN"/>
    <property type="match status" value="1"/>
</dbReference>